<dbReference type="InterPro" id="IPR058548">
    <property type="entry name" value="MlaB-like_STAS"/>
</dbReference>
<organism evidence="2 3">
    <name type="scientific">Nocardioides bruguierae</name>
    <dbReference type="NCBI Taxonomy" id="2945102"/>
    <lineage>
        <taxon>Bacteria</taxon>
        <taxon>Bacillati</taxon>
        <taxon>Actinomycetota</taxon>
        <taxon>Actinomycetes</taxon>
        <taxon>Propionibacteriales</taxon>
        <taxon>Nocardioidaceae</taxon>
        <taxon>Nocardioides</taxon>
    </lineage>
</organism>
<dbReference type="AlphaFoldDB" id="A0A9X2D5F8"/>
<evidence type="ECO:0000259" key="1">
    <source>
        <dbReference type="PROSITE" id="PS50801"/>
    </source>
</evidence>
<dbReference type="Pfam" id="PF13466">
    <property type="entry name" value="STAS_2"/>
    <property type="match status" value="1"/>
</dbReference>
<name>A0A9X2D5F8_9ACTN</name>
<gene>
    <name evidence="2" type="ORF">M8330_02535</name>
</gene>
<protein>
    <submittedName>
        <fullName evidence="2">STAS domain-containing protein</fullName>
    </submittedName>
</protein>
<dbReference type="InterPro" id="IPR002645">
    <property type="entry name" value="STAS_dom"/>
</dbReference>
<evidence type="ECO:0000313" key="2">
    <source>
        <dbReference type="EMBL" id="MCM0619172.1"/>
    </source>
</evidence>
<dbReference type="EMBL" id="JAMOIL010000002">
    <property type="protein sequence ID" value="MCM0619172.1"/>
    <property type="molecule type" value="Genomic_DNA"/>
</dbReference>
<evidence type="ECO:0000313" key="3">
    <source>
        <dbReference type="Proteomes" id="UP001139485"/>
    </source>
</evidence>
<feature type="domain" description="STAS" evidence="1">
    <location>
        <begin position="1"/>
        <end position="101"/>
    </location>
</feature>
<sequence>MEIEADGSTLRLHGDCVAQTTEVVREALYAHLEEHPRATVDLADVEVVDLTSLRMIAAASRRAHLEGRRLALRGCRPSVRRLLAVSRLNRVVEVERQPVSA</sequence>
<proteinExistence type="predicted"/>
<comment type="caution">
    <text evidence="2">The sequence shown here is derived from an EMBL/GenBank/DDBJ whole genome shotgun (WGS) entry which is preliminary data.</text>
</comment>
<dbReference type="InterPro" id="IPR036513">
    <property type="entry name" value="STAS_dom_sf"/>
</dbReference>
<dbReference type="PROSITE" id="PS50801">
    <property type="entry name" value="STAS"/>
    <property type="match status" value="1"/>
</dbReference>
<accession>A0A9X2D5F8</accession>
<keyword evidence="3" id="KW-1185">Reference proteome</keyword>
<dbReference type="RefSeq" id="WP_250826066.1">
    <property type="nucleotide sequence ID" value="NZ_JAMOIL010000002.1"/>
</dbReference>
<reference evidence="2" key="1">
    <citation type="submission" date="2022-05" db="EMBL/GenBank/DDBJ databases">
        <authorList>
            <person name="Tuo L."/>
        </authorList>
    </citation>
    <scope>NUCLEOTIDE SEQUENCE</scope>
    <source>
        <strain evidence="2">BSK12Z-4</strain>
    </source>
</reference>
<dbReference type="SUPFAM" id="SSF52091">
    <property type="entry name" value="SpoIIaa-like"/>
    <property type="match status" value="1"/>
</dbReference>
<dbReference type="Gene3D" id="3.30.750.24">
    <property type="entry name" value="STAS domain"/>
    <property type="match status" value="1"/>
</dbReference>
<dbReference type="Proteomes" id="UP001139485">
    <property type="component" value="Unassembled WGS sequence"/>
</dbReference>
<dbReference type="CDD" id="cd07043">
    <property type="entry name" value="STAS_anti-anti-sigma_factors"/>
    <property type="match status" value="1"/>
</dbReference>